<organism evidence="11 12">
    <name type="scientific">Rosistilla ulvae</name>
    <dbReference type="NCBI Taxonomy" id="1930277"/>
    <lineage>
        <taxon>Bacteria</taxon>
        <taxon>Pseudomonadati</taxon>
        <taxon>Planctomycetota</taxon>
        <taxon>Planctomycetia</taxon>
        <taxon>Pirellulales</taxon>
        <taxon>Pirellulaceae</taxon>
        <taxon>Rosistilla</taxon>
    </lineage>
</organism>
<dbReference type="AlphaFoldDB" id="A0A517LTA4"/>
<dbReference type="SUPFAM" id="SSF51419">
    <property type="entry name" value="PLP-binding barrel"/>
    <property type="match status" value="1"/>
</dbReference>
<dbReference type="GO" id="GO:0030170">
    <property type="term" value="F:pyridoxal phosphate binding"/>
    <property type="evidence" value="ECO:0007669"/>
    <property type="project" value="UniProtKB-UniRule"/>
</dbReference>
<feature type="binding site" evidence="5">
    <location>
        <position position="313"/>
    </location>
    <ligand>
        <name>substrate</name>
    </ligand>
</feature>
<dbReference type="RefSeq" id="WP_145341279.1">
    <property type="nucleotide sequence ID" value="NZ_CP036261.1"/>
</dbReference>
<dbReference type="PRINTS" id="PR01179">
    <property type="entry name" value="ODADCRBXLASE"/>
</dbReference>
<dbReference type="SUPFAM" id="SSF50621">
    <property type="entry name" value="Alanine racemase C-terminal domain-like"/>
    <property type="match status" value="1"/>
</dbReference>
<feature type="active site" description="Proton donor" evidence="7">
    <location>
        <position position="342"/>
    </location>
</feature>
<evidence type="ECO:0000256" key="6">
    <source>
        <dbReference type="NCBIfam" id="TIGR01048"/>
    </source>
</evidence>
<name>A0A517LTA4_9BACT</name>
<feature type="binding site" evidence="5">
    <location>
        <position position="378"/>
    </location>
    <ligand>
        <name>substrate</name>
    </ligand>
</feature>
<dbReference type="InterPro" id="IPR022657">
    <property type="entry name" value="De-COase2_CS"/>
</dbReference>
<dbReference type="HAMAP" id="MF_02120">
    <property type="entry name" value="LysA"/>
    <property type="match status" value="1"/>
</dbReference>
<dbReference type="PANTHER" id="PTHR43727:SF2">
    <property type="entry name" value="GROUP IV DECARBOXYLASE"/>
    <property type="match status" value="1"/>
</dbReference>
<dbReference type="InterPro" id="IPR022644">
    <property type="entry name" value="De-COase2_N"/>
</dbReference>
<dbReference type="EC" id="4.1.1.20" evidence="5 6"/>
<dbReference type="Pfam" id="PF02784">
    <property type="entry name" value="Orn_Arg_deC_N"/>
    <property type="match status" value="1"/>
</dbReference>
<dbReference type="OrthoDB" id="9802241at2"/>
<dbReference type="KEGG" id="ruv:EC9_00040"/>
<evidence type="ECO:0000256" key="1">
    <source>
        <dbReference type="ARBA" id="ARBA00001933"/>
    </source>
</evidence>
<dbReference type="PROSITE" id="PS00879">
    <property type="entry name" value="ODR_DC_2_2"/>
    <property type="match status" value="1"/>
</dbReference>
<feature type="binding site" evidence="5">
    <location>
        <position position="309"/>
    </location>
    <ligand>
        <name>substrate</name>
    </ligand>
</feature>
<keyword evidence="12" id="KW-1185">Reference proteome</keyword>
<dbReference type="CDD" id="cd06828">
    <property type="entry name" value="PLPDE_III_DapDC"/>
    <property type="match status" value="1"/>
</dbReference>
<evidence type="ECO:0000259" key="10">
    <source>
        <dbReference type="Pfam" id="PF02784"/>
    </source>
</evidence>
<gene>
    <name evidence="11" type="primary">lysA_1</name>
    <name evidence="5" type="synonym">lysA</name>
    <name evidence="11" type="ORF">EC9_00040</name>
</gene>
<dbReference type="Proteomes" id="UP000319557">
    <property type="component" value="Chromosome"/>
</dbReference>
<feature type="binding site" evidence="5">
    <location>
        <position position="378"/>
    </location>
    <ligand>
        <name>pyridoxal 5'-phosphate</name>
        <dbReference type="ChEBI" id="CHEBI:597326"/>
    </ligand>
</feature>
<dbReference type="PRINTS" id="PR01181">
    <property type="entry name" value="DAPDCRBXLASE"/>
</dbReference>
<evidence type="ECO:0000256" key="4">
    <source>
        <dbReference type="ARBA" id="ARBA00023239"/>
    </source>
</evidence>
<feature type="binding site" evidence="5">
    <location>
        <position position="343"/>
    </location>
    <ligand>
        <name>substrate</name>
    </ligand>
</feature>
<dbReference type="EMBL" id="CP036261">
    <property type="protein sequence ID" value="QDS85848.1"/>
    <property type="molecule type" value="Genomic_DNA"/>
</dbReference>
<keyword evidence="2 5" id="KW-0210">Decarboxylase</keyword>
<evidence type="ECO:0000256" key="2">
    <source>
        <dbReference type="ARBA" id="ARBA00022793"/>
    </source>
</evidence>
<reference evidence="11 12" key="1">
    <citation type="submission" date="2019-02" db="EMBL/GenBank/DDBJ databases">
        <title>Deep-cultivation of Planctomycetes and their phenomic and genomic characterization uncovers novel biology.</title>
        <authorList>
            <person name="Wiegand S."/>
            <person name="Jogler M."/>
            <person name="Boedeker C."/>
            <person name="Pinto D."/>
            <person name="Vollmers J."/>
            <person name="Rivas-Marin E."/>
            <person name="Kohn T."/>
            <person name="Peeters S.H."/>
            <person name="Heuer A."/>
            <person name="Rast P."/>
            <person name="Oberbeckmann S."/>
            <person name="Bunk B."/>
            <person name="Jeske O."/>
            <person name="Meyerdierks A."/>
            <person name="Storesund J.E."/>
            <person name="Kallscheuer N."/>
            <person name="Luecker S."/>
            <person name="Lage O.M."/>
            <person name="Pohl T."/>
            <person name="Merkel B.J."/>
            <person name="Hornburger P."/>
            <person name="Mueller R.-W."/>
            <person name="Bruemmer F."/>
            <person name="Labrenz M."/>
            <person name="Spormann A.M."/>
            <person name="Op den Camp H."/>
            <person name="Overmann J."/>
            <person name="Amann R."/>
            <person name="Jetten M.S.M."/>
            <person name="Mascher T."/>
            <person name="Medema M.H."/>
            <person name="Devos D.P."/>
            <person name="Kaster A.-K."/>
            <person name="Ovreas L."/>
            <person name="Rohde M."/>
            <person name="Galperin M.Y."/>
            <person name="Jogler C."/>
        </authorList>
    </citation>
    <scope>NUCLEOTIDE SEQUENCE [LARGE SCALE GENOMIC DNA]</scope>
    <source>
        <strain evidence="11 12">EC9</strain>
    </source>
</reference>
<evidence type="ECO:0000256" key="7">
    <source>
        <dbReference type="PIRSR" id="PIRSR600183-50"/>
    </source>
</evidence>
<dbReference type="Gene3D" id="3.20.20.10">
    <property type="entry name" value="Alanine racemase"/>
    <property type="match status" value="1"/>
</dbReference>
<evidence type="ECO:0000313" key="11">
    <source>
        <dbReference type="EMBL" id="QDS85848.1"/>
    </source>
</evidence>
<comment type="cofactor">
    <cofactor evidence="1 5 7 8">
        <name>pyridoxal 5'-phosphate</name>
        <dbReference type="ChEBI" id="CHEBI:597326"/>
    </cofactor>
</comment>
<dbReference type="Pfam" id="PF00278">
    <property type="entry name" value="Orn_DAP_Arg_deC"/>
    <property type="match status" value="1"/>
</dbReference>
<keyword evidence="5 8" id="KW-0457">Lysine biosynthesis</keyword>
<dbReference type="PANTHER" id="PTHR43727">
    <property type="entry name" value="DIAMINOPIMELATE DECARBOXYLASE"/>
    <property type="match status" value="1"/>
</dbReference>
<comment type="function">
    <text evidence="5">Specifically catalyzes the decarboxylation of meso-diaminopimelate (meso-DAP) to L-lysine.</text>
</comment>
<keyword evidence="5" id="KW-0028">Amino-acid biosynthesis</keyword>
<dbReference type="InterPro" id="IPR009006">
    <property type="entry name" value="Ala_racemase/Decarboxylase_C"/>
</dbReference>
<dbReference type="InterPro" id="IPR022643">
    <property type="entry name" value="De-COase2_C"/>
</dbReference>
<dbReference type="NCBIfam" id="TIGR01048">
    <property type="entry name" value="lysA"/>
    <property type="match status" value="1"/>
</dbReference>
<dbReference type="GO" id="GO:0009089">
    <property type="term" value="P:lysine biosynthetic process via diaminopimelate"/>
    <property type="evidence" value="ECO:0007669"/>
    <property type="project" value="UniProtKB-UniRule"/>
</dbReference>
<keyword evidence="3 5" id="KW-0663">Pyridoxal phosphate</keyword>
<evidence type="ECO:0000256" key="3">
    <source>
        <dbReference type="ARBA" id="ARBA00022898"/>
    </source>
</evidence>
<feature type="domain" description="Orn/DAP/Arg decarboxylase 2 C-terminal" evidence="9">
    <location>
        <begin position="31"/>
        <end position="376"/>
    </location>
</feature>
<comment type="similarity">
    <text evidence="5">Belongs to the Orn/Lys/Arg decarboxylase class-II family. LysA subfamily.</text>
</comment>
<comment type="pathway">
    <text evidence="5 8">Amino-acid biosynthesis; L-lysine biosynthesis via DAP pathway; L-lysine from DL-2,6-diaminopimelate: step 1/1.</text>
</comment>
<evidence type="ECO:0000259" key="9">
    <source>
        <dbReference type="Pfam" id="PF00278"/>
    </source>
</evidence>
<accession>A0A517LTA4</accession>
<dbReference type="GO" id="GO:0008836">
    <property type="term" value="F:diaminopimelate decarboxylase activity"/>
    <property type="evidence" value="ECO:0007669"/>
    <property type="project" value="UniProtKB-UniRule"/>
</dbReference>
<proteinExistence type="inferred from homology"/>
<feature type="binding site" evidence="5">
    <location>
        <position position="229"/>
    </location>
    <ligand>
        <name>pyridoxal 5'-phosphate</name>
        <dbReference type="ChEBI" id="CHEBI:597326"/>
    </ligand>
</feature>
<feature type="domain" description="Orn/DAP/Arg decarboxylase 2 N-terminal" evidence="10">
    <location>
        <begin position="50"/>
        <end position="277"/>
    </location>
</feature>
<keyword evidence="4 5" id="KW-0456">Lyase</keyword>
<evidence type="ECO:0000256" key="5">
    <source>
        <dbReference type="HAMAP-Rule" id="MF_02120"/>
    </source>
</evidence>
<dbReference type="Gene3D" id="2.40.37.10">
    <property type="entry name" value="Lyase, Ornithine Decarboxylase, Chain A, domain 1"/>
    <property type="match status" value="1"/>
</dbReference>
<evidence type="ECO:0000256" key="8">
    <source>
        <dbReference type="RuleBase" id="RU003738"/>
    </source>
</evidence>
<feature type="modified residue" description="N6-(pyridoxal phosphate)lysine" evidence="5 7">
    <location>
        <position position="56"/>
    </location>
</feature>
<comment type="catalytic activity">
    <reaction evidence="5 8">
        <text>meso-2,6-diaminopimelate + H(+) = L-lysine + CO2</text>
        <dbReference type="Rhea" id="RHEA:15101"/>
        <dbReference type="ChEBI" id="CHEBI:15378"/>
        <dbReference type="ChEBI" id="CHEBI:16526"/>
        <dbReference type="ChEBI" id="CHEBI:32551"/>
        <dbReference type="ChEBI" id="CHEBI:57791"/>
        <dbReference type="EC" id="4.1.1.20"/>
    </reaction>
</comment>
<protein>
    <recommendedName>
        <fullName evidence="5 6">Diaminopimelate decarboxylase</fullName>
        <shortName evidence="5">DAP decarboxylase</shortName>
        <shortName evidence="5">DAPDC</shortName>
        <ecNumber evidence="5 6">4.1.1.20</ecNumber>
    </recommendedName>
</protein>
<feature type="binding site" evidence="5">
    <location>
        <position position="273"/>
    </location>
    <ligand>
        <name>substrate</name>
    </ligand>
</feature>
<evidence type="ECO:0000313" key="12">
    <source>
        <dbReference type="Proteomes" id="UP000319557"/>
    </source>
</evidence>
<comment type="subunit">
    <text evidence="5">Homodimer.</text>
</comment>
<dbReference type="UniPathway" id="UPA00034">
    <property type="reaction ID" value="UER00027"/>
</dbReference>
<dbReference type="InterPro" id="IPR002986">
    <property type="entry name" value="DAP_deCOOHase_LysA"/>
</dbReference>
<feature type="binding site" evidence="5">
    <location>
        <begin position="270"/>
        <end position="273"/>
    </location>
    <ligand>
        <name>pyridoxal 5'-phosphate</name>
        <dbReference type="ChEBI" id="CHEBI:597326"/>
    </ligand>
</feature>
<dbReference type="InterPro" id="IPR000183">
    <property type="entry name" value="Orn/DAP/Arg_de-COase"/>
</dbReference>
<sequence>MTITTNFATSRTEIAGHSITDLANQFGTPLYVYDSAVIAQRVADLQMFDDIRYAQKALSNIAILDRLRKQNVLVDAVSAGEIHRALAAGYEPHGEGHPIVYTADIFDREALELVKKHGIHVNCGSPDMIDQLGEVVPGADLTLRINPGFGHGHSQKTNTGGPQSKHGIWHGDLDECQRRADRYGITITGLHMHIGSGTDLEHLSKVCDSMRDAALSVGRTITTISAGGGLPVRYKKEETYVDLAAYYKLWNTVREELQTKFDHAVRLEIEPGRYLAAECGYLVTEIRAIKNMGENMFYLVDAGFNDLARPILYGAHHPISICSRSGAEDRPLVNVVVGGPLCESGDIFTQEEGGFVSHRELPRAEVGDLLILENAGAYGFVMASNYNSRLRASELLLEDGQAKVIRSRETFEQLLASETIPS</sequence>
<dbReference type="InterPro" id="IPR029066">
    <property type="entry name" value="PLP-binding_barrel"/>
</dbReference>